<dbReference type="InterPro" id="IPR025827">
    <property type="entry name" value="Zn_ribbon_recom_dom"/>
</dbReference>
<dbReference type="GO" id="GO:0015074">
    <property type="term" value="P:DNA integration"/>
    <property type="evidence" value="ECO:0007669"/>
    <property type="project" value="UniProtKB-KW"/>
</dbReference>
<dbReference type="PROSITE" id="PS00397">
    <property type="entry name" value="RECOMBINASES_1"/>
    <property type="match status" value="1"/>
</dbReference>
<evidence type="ECO:0000256" key="2">
    <source>
        <dbReference type="ARBA" id="ARBA00023125"/>
    </source>
</evidence>
<organism evidence="9 10">
    <name type="scientific">Kordiimonas sediminis</name>
    <dbReference type="NCBI Taxonomy" id="1735581"/>
    <lineage>
        <taxon>Bacteria</taxon>
        <taxon>Pseudomonadati</taxon>
        <taxon>Pseudomonadota</taxon>
        <taxon>Alphaproteobacteria</taxon>
        <taxon>Kordiimonadales</taxon>
        <taxon>Kordiimonadaceae</taxon>
        <taxon>Kordiimonas</taxon>
    </lineage>
</organism>
<dbReference type="RefSeq" id="WP_191249973.1">
    <property type="nucleotide sequence ID" value="NZ_BNCI01000001.1"/>
</dbReference>
<evidence type="ECO:0000313" key="9">
    <source>
        <dbReference type="EMBL" id="GHF13903.1"/>
    </source>
</evidence>
<dbReference type="PROSITE" id="PS51736">
    <property type="entry name" value="RECOMBINASES_3"/>
    <property type="match status" value="1"/>
</dbReference>
<feature type="domain" description="Recombinase" evidence="8">
    <location>
        <begin position="159"/>
        <end position="290"/>
    </location>
</feature>
<dbReference type="InterPro" id="IPR006119">
    <property type="entry name" value="Resolv_N"/>
</dbReference>
<evidence type="ECO:0000256" key="1">
    <source>
        <dbReference type="ARBA" id="ARBA00022908"/>
    </source>
</evidence>
<name>A0A919ALC0_9PROT</name>
<dbReference type="EMBL" id="BNCI01000001">
    <property type="protein sequence ID" value="GHF13903.1"/>
    <property type="molecule type" value="Genomic_DNA"/>
</dbReference>
<dbReference type="InterPro" id="IPR011109">
    <property type="entry name" value="DNA_bind_recombinase_dom"/>
</dbReference>
<gene>
    <name evidence="9" type="ORF">GCM10017044_04990</name>
</gene>
<dbReference type="SUPFAM" id="SSF53041">
    <property type="entry name" value="Resolvase-like"/>
    <property type="match status" value="1"/>
</dbReference>
<dbReference type="InterPro" id="IPR006118">
    <property type="entry name" value="Recombinase_CS"/>
</dbReference>
<dbReference type="Pfam" id="PF13408">
    <property type="entry name" value="Zn_ribbon_recom"/>
    <property type="match status" value="1"/>
</dbReference>
<dbReference type="InterPro" id="IPR038109">
    <property type="entry name" value="DNA_bind_recomb_sf"/>
</dbReference>
<feature type="active site" description="O-(5'-phospho-DNA)-serine intermediate" evidence="4 5">
    <location>
        <position position="11"/>
    </location>
</feature>
<proteinExistence type="predicted"/>
<dbReference type="Pfam" id="PF07508">
    <property type="entry name" value="Recombinase"/>
    <property type="match status" value="1"/>
</dbReference>
<dbReference type="GO" id="GO:0000150">
    <property type="term" value="F:DNA strand exchange activity"/>
    <property type="evidence" value="ECO:0007669"/>
    <property type="project" value="InterPro"/>
</dbReference>
<dbReference type="Gene3D" id="3.40.50.1390">
    <property type="entry name" value="Resolvase, N-terminal catalytic domain"/>
    <property type="match status" value="1"/>
</dbReference>
<evidence type="ECO:0000259" key="7">
    <source>
        <dbReference type="PROSITE" id="PS51736"/>
    </source>
</evidence>
<keyword evidence="10" id="KW-1185">Reference proteome</keyword>
<feature type="domain" description="Resolvase/invertase-type recombinase catalytic" evidence="7">
    <location>
        <begin position="3"/>
        <end position="155"/>
    </location>
</feature>
<keyword evidence="6" id="KW-0175">Coiled coil</keyword>
<evidence type="ECO:0000313" key="10">
    <source>
        <dbReference type="Proteomes" id="UP000630923"/>
    </source>
</evidence>
<dbReference type="PANTHER" id="PTHR30461">
    <property type="entry name" value="DNA-INVERTASE FROM LAMBDOID PROPHAGE"/>
    <property type="match status" value="1"/>
</dbReference>
<keyword evidence="3" id="KW-0233">DNA recombination</keyword>
<dbReference type="SMART" id="SM00857">
    <property type="entry name" value="Resolvase"/>
    <property type="match status" value="1"/>
</dbReference>
<protein>
    <recommendedName>
        <fullName evidence="11">Recombinase family protein</fullName>
    </recommendedName>
</protein>
<evidence type="ECO:0000259" key="8">
    <source>
        <dbReference type="PROSITE" id="PS51737"/>
    </source>
</evidence>
<feature type="coiled-coil region" evidence="6">
    <location>
        <begin position="386"/>
        <end position="413"/>
    </location>
</feature>
<dbReference type="PROSITE" id="PS51737">
    <property type="entry name" value="RECOMBINASE_DNA_BIND"/>
    <property type="match status" value="1"/>
</dbReference>
<evidence type="ECO:0008006" key="11">
    <source>
        <dbReference type="Google" id="ProtNLM"/>
    </source>
</evidence>
<dbReference type="CDD" id="cd00338">
    <property type="entry name" value="Ser_Recombinase"/>
    <property type="match status" value="1"/>
</dbReference>
<keyword evidence="2" id="KW-0238">DNA-binding</keyword>
<reference evidence="9" key="2">
    <citation type="submission" date="2020-09" db="EMBL/GenBank/DDBJ databases">
        <authorList>
            <person name="Sun Q."/>
            <person name="Kim S."/>
        </authorList>
    </citation>
    <scope>NUCLEOTIDE SEQUENCE</scope>
    <source>
        <strain evidence="9">KCTC 42590</strain>
    </source>
</reference>
<dbReference type="PANTHER" id="PTHR30461:SF23">
    <property type="entry name" value="DNA RECOMBINASE-RELATED"/>
    <property type="match status" value="1"/>
</dbReference>
<dbReference type="Gene3D" id="3.90.1750.20">
    <property type="entry name" value="Putative Large Serine Recombinase, Chain B, Domain 2"/>
    <property type="match status" value="1"/>
</dbReference>
<evidence type="ECO:0000256" key="6">
    <source>
        <dbReference type="SAM" id="Coils"/>
    </source>
</evidence>
<evidence type="ECO:0000256" key="4">
    <source>
        <dbReference type="PIRSR" id="PIRSR606118-50"/>
    </source>
</evidence>
<dbReference type="Pfam" id="PF00239">
    <property type="entry name" value="Resolvase"/>
    <property type="match status" value="1"/>
</dbReference>
<dbReference type="InterPro" id="IPR036162">
    <property type="entry name" value="Resolvase-like_N_sf"/>
</dbReference>
<sequence length="558" mass="62994">MKRVALYARVSTKRQADGDISIPDQLSQMERYAASKGWEVIASYTDRGVSGRTDNRPEFQRMVRDAISPEQPFDCILVHSLSRYSRDLADSLSYEKKLEAAGVELISITQEFSNDGSGNLMRKVTSLFDEHNSLETAKHVSRSMVENARQGFWNGSQPPFGYRTFTAEVRGAKHKKKLEIEPKEAEIVKLIFRLYLHGDGTSGPMGIKKIADTINSKSYRNRNGNKFYTSVLEKILKRETYSGTHYFNKKCSKTGKQRPREEWIAVEAPVIIDPETFQAVQMRLSANSPKKRNPRQVSNKLLLSGKGVCSGCGQGLMLMTGKNNQYRYYTCASKKLKGKSACNAPVSLPEATLDQLVLDAISEQIFDPERLRALIKETLDLSGSRQDQARQDLKRLKRELRTVDKEIDNLISFIAEGRQHSSVEKALKDRELSKENILRLIGIKERELSLPVHRLTNGQLDKICAAIQETLKNGPTAFRKAYLDLLVDRIEVSASEVRIRGSKQALAATVFDEKEGKKGSVLISDRKWRTQEDSNLWPLPSEGSALLLLPIQHLKMSQ</sequence>
<evidence type="ECO:0000256" key="3">
    <source>
        <dbReference type="ARBA" id="ARBA00023172"/>
    </source>
</evidence>
<dbReference type="InterPro" id="IPR050639">
    <property type="entry name" value="SSR_resolvase"/>
</dbReference>
<dbReference type="GO" id="GO:0003677">
    <property type="term" value="F:DNA binding"/>
    <property type="evidence" value="ECO:0007669"/>
    <property type="project" value="UniProtKB-KW"/>
</dbReference>
<accession>A0A919ALC0</accession>
<dbReference type="Proteomes" id="UP000630923">
    <property type="component" value="Unassembled WGS sequence"/>
</dbReference>
<comment type="caution">
    <text evidence="9">The sequence shown here is derived from an EMBL/GenBank/DDBJ whole genome shotgun (WGS) entry which is preliminary data.</text>
</comment>
<keyword evidence="1" id="KW-0229">DNA integration</keyword>
<reference evidence="9" key="1">
    <citation type="journal article" date="2014" name="Int. J. Syst. Evol. Microbiol.">
        <title>Complete genome sequence of Corynebacterium casei LMG S-19264T (=DSM 44701T), isolated from a smear-ripened cheese.</title>
        <authorList>
            <consortium name="US DOE Joint Genome Institute (JGI-PGF)"/>
            <person name="Walter F."/>
            <person name="Albersmeier A."/>
            <person name="Kalinowski J."/>
            <person name="Ruckert C."/>
        </authorList>
    </citation>
    <scope>NUCLEOTIDE SEQUENCE</scope>
    <source>
        <strain evidence="9">KCTC 42590</strain>
    </source>
</reference>
<evidence type="ECO:0000256" key="5">
    <source>
        <dbReference type="PROSITE-ProRule" id="PRU10137"/>
    </source>
</evidence>
<dbReference type="AlphaFoldDB" id="A0A919ALC0"/>